<comment type="caution">
    <text evidence="1">The sequence shown here is derived from an EMBL/GenBank/DDBJ whole genome shotgun (WGS) entry which is preliminary data.</text>
</comment>
<dbReference type="AlphaFoldDB" id="A0A0G1UFD3"/>
<dbReference type="Proteomes" id="UP000034502">
    <property type="component" value="Unassembled WGS sequence"/>
</dbReference>
<protein>
    <submittedName>
        <fullName evidence="1">Uncharacterized protein</fullName>
    </submittedName>
</protein>
<sequence length="30" mass="3131">MTERRHWGTVGVGVWITSGAEELGEGTGSA</sequence>
<name>A0A0G1UFD3_9BACT</name>
<dbReference type="EMBL" id="LCNU01000004">
    <property type="protein sequence ID" value="KKU64818.1"/>
    <property type="molecule type" value="Genomic_DNA"/>
</dbReference>
<reference evidence="1 2" key="1">
    <citation type="journal article" date="2015" name="Nature">
        <title>rRNA introns, odd ribosomes, and small enigmatic genomes across a large radiation of phyla.</title>
        <authorList>
            <person name="Brown C.T."/>
            <person name="Hug L.A."/>
            <person name="Thomas B.C."/>
            <person name="Sharon I."/>
            <person name="Castelle C.J."/>
            <person name="Singh A."/>
            <person name="Wilkins M.J."/>
            <person name="Williams K.H."/>
            <person name="Banfield J.F."/>
        </authorList>
    </citation>
    <scope>NUCLEOTIDE SEQUENCE [LARGE SCALE GENOMIC DNA]</scope>
</reference>
<evidence type="ECO:0000313" key="2">
    <source>
        <dbReference type="Proteomes" id="UP000034502"/>
    </source>
</evidence>
<evidence type="ECO:0000313" key="1">
    <source>
        <dbReference type="EMBL" id="KKU64818.1"/>
    </source>
</evidence>
<accession>A0A0G1UFD3</accession>
<organism evidence="1 2">
    <name type="scientific">Candidatus Amesbacteria bacterium GW2011_GWC1_47_15</name>
    <dbReference type="NCBI Taxonomy" id="1618364"/>
    <lineage>
        <taxon>Bacteria</taxon>
        <taxon>Candidatus Amesiibacteriota</taxon>
    </lineage>
</organism>
<dbReference type="STRING" id="1618364.UX86_C0004G0018"/>
<gene>
    <name evidence="1" type="ORF">UX86_C0004G0018</name>
</gene>
<proteinExistence type="predicted"/>